<reference evidence="2 3" key="1">
    <citation type="submission" date="2019-04" db="EMBL/GenBank/DDBJ databases">
        <authorList>
            <person name="Van Vliet M D."/>
        </authorList>
    </citation>
    <scope>NUCLEOTIDE SEQUENCE [LARGE SCALE GENOMIC DNA]</scope>
    <source>
        <strain evidence="2 3">F21</strain>
    </source>
</reference>
<proteinExistence type="predicted"/>
<dbReference type="Proteomes" id="UP000346198">
    <property type="component" value="Unassembled WGS sequence"/>
</dbReference>
<gene>
    <name evidence="2" type="ORF">SCARR_02358</name>
</gene>
<feature type="region of interest" description="Disordered" evidence="1">
    <location>
        <begin position="171"/>
        <end position="191"/>
    </location>
</feature>
<sequence>MFKQIVLGTVLTAFACLAEEQAPVTPTARVEVLAVRVVQFFNTFDVEVHRAVMTKNAAGSVGDLKVVGKVAVSGYPEKWKKSAADADLAASRRSFSALLDGKLIELPVQSQAQLAARVVVQEGGEVRVLGLFTQGAPAGTNLEAFCVPFDFTVLPGERTVVCQRTSALLPEVAGPFPPQEAPPTDEADKNQ</sequence>
<organism evidence="2 3">
    <name type="scientific">Pontiella sulfatireligans</name>
    <dbReference type="NCBI Taxonomy" id="2750658"/>
    <lineage>
        <taxon>Bacteria</taxon>
        <taxon>Pseudomonadati</taxon>
        <taxon>Kiritimatiellota</taxon>
        <taxon>Kiritimatiellia</taxon>
        <taxon>Kiritimatiellales</taxon>
        <taxon>Pontiellaceae</taxon>
        <taxon>Pontiella</taxon>
    </lineage>
</organism>
<dbReference type="EMBL" id="CAAHFH010000001">
    <property type="protein sequence ID" value="VGO20296.1"/>
    <property type="molecule type" value="Genomic_DNA"/>
</dbReference>
<name>A0A6C2UMF5_9BACT</name>
<dbReference type="PROSITE" id="PS51257">
    <property type="entry name" value="PROKAR_LIPOPROTEIN"/>
    <property type="match status" value="1"/>
</dbReference>
<protein>
    <submittedName>
        <fullName evidence="2">Uncharacterized protein</fullName>
    </submittedName>
</protein>
<accession>A0A6C2UMF5</accession>
<dbReference type="RefSeq" id="WP_136061728.1">
    <property type="nucleotide sequence ID" value="NZ_CAAHFH010000001.1"/>
</dbReference>
<dbReference type="AlphaFoldDB" id="A0A6C2UMF5"/>
<evidence type="ECO:0000256" key="1">
    <source>
        <dbReference type="SAM" id="MobiDB-lite"/>
    </source>
</evidence>
<keyword evidence="3" id="KW-1185">Reference proteome</keyword>
<evidence type="ECO:0000313" key="3">
    <source>
        <dbReference type="Proteomes" id="UP000346198"/>
    </source>
</evidence>
<evidence type="ECO:0000313" key="2">
    <source>
        <dbReference type="EMBL" id="VGO20296.1"/>
    </source>
</evidence>